<reference evidence="6 7" key="1">
    <citation type="submission" date="2024-09" db="EMBL/GenBank/DDBJ databases">
        <authorList>
            <person name="Sun Q."/>
            <person name="Mori K."/>
        </authorList>
    </citation>
    <scope>NUCLEOTIDE SEQUENCE [LARGE SCALE GENOMIC DNA]</scope>
    <source>
        <strain evidence="6 7">TBRC 4576</strain>
    </source>
</reference>
<sequence length="509" mass="56323">MTEIKIVRLSKQVAGRTLFEAPALTATTGERVGIVGRNGAGKSTLAHLISGQDPDFQGQLVVDQPVSYVPQIAPTLDRSGGQAMIARVRQALVQRPAILILDEPSSNLDEQHQDWLAQQLTHYHGLLLLISHDRQLLNAVTTKTWAVTAGKFRSYAGNYAAYQQQLDREQTTQAKQYHEQTKHLHELQQARQTRLEKAQRIRKGNRRMTAGERSNSRSLREATAAKMERSAKSMLAKGQREARVAKPVTTSGFKLVATDFPHFTGKTVVKGLDVTLKRAHQTLLQRATFQIDPGDRVAITGPNGCGKTTLLHAVLAQATPGLTLAPAAQVGIFNQDMTSLPSTRTVWQTVRRASQLPDQTLRNVMGALGLAARFYDQLVGALSGGELVKLQLVRILVGAYNVLMLDEPTNYLDVDALDALADYLTHYPGTVIFVSHDAPFRRAVATRTLQFDRQRLTDPQREAAPTKATPAPDVTLLRFQYDQLMADPQATTAELQRLKRQIDQLTQRD</sequence>
<keyword evidence="7" id="KW-1185">Reference proteome</keyword>
<name>A0ABV5WV44_9LACO</name>
<accession>A0ABV5WV44</accession>
<feature type="domain" description="ABC transporter" evidence="5">
    <location>
        <begin position="269"/>
        <end position="478"/>
    </location>
</feature>
<dbReference type="PROSITE" id="PS50893">
    <property type="entry name" value="ABC_TRANSPORTER_2"/>
    <property type="match status" value="2"/>
</dbReference>
<dbReference type="InterPro" id="IPR050611">
    <property type="entry name" value="ABCF"/>
</dbReference>
<evidence type="ECO:0000256" key="3">
    <source>
        <dbReference type="ARBA" id="ARBA00022840"/>
    </source>
</evidence>
<keyword evidence="1" id="KW-0677">Repeat</keyword>
<dbReference type="InterPro" id="IPR003439">
    <property type="entry name" value="ABC_transporter-like_ATP-bd"/>
</dbReference>
<dbReference type="PANTHER" id="PTHR19211">
    <property type="entry name" value="ATP-BINDING TRANSPORT PROTEIN-RELATED"/>
    <property type="match status" value="1"/>
</dbReference>
<evidence type="ECO:0000313" key="6">
    <source>
        <dbReference type="EMBL" id="MFB9769690.1"/>
    </source>
</evidence>
<feature type="domain" description="ABC transporter" evidence="5">
    <location>
        <begin position="4"/>
        <end position="174"/>
    </location>
</feature>
<dbReference type="Proteomes" id="UP001589691">
    <property type="component" value="Unassembled WGS sequence"/>
</dbReference>
<dbReference type="PANTHER" id="PTHR19211:SF100">
    <property type="entry name" value="RIBOSOME PROTECTION PROTEIN VMLR"/>
    <property type="match status" value="1"/>
</dbReference>
<dbReference type="Pfam" id="PF00005">
    <property type="entry name" value="ABC_tran"/>
    <property type="match status" value="2"/>
</dbReference>
<comment type="caution">
    <text evidence="6">The sequence shown here is derived from an EMBL/GenBank/DDBJ whole genome shotgun (WGS) entry which is preliminary data.</text>
</comment>
<evidence type="ECO:0000256" key="2">
    <source>
        <dbReference type="ARBA" id="ARBA00022741"/>
    </source>
</evidence>
<evidence type="ECO:0000259" key="5">
    <source>
        <dbReference type="PROSITE" id="PS50893"/>
    </source>
</evidence>
<dbReference type="InterPro" id="IPR027417">
    <property type="entry name" value="P-loop_NTPase"/>
</dbReference>
<dbReference type="PROSITE" id="PS00211">
    <property type="entry name" value="ABC_TRANSPORTER_1"/>
    <property type="match status" value="1"/>
</dbReference>
<organism evidence="6 7">
    <name type="scientific">Lactiplantibacillus modestisalitolerans</name>
    <dbReference type="NCBI Taxonomy" id="1457219"/>
    <lineage>
        <taxon>Bacteria</taxon>
        <taxon>Bacillati</taxon>
        <taxon>Bacillota</taxon>
        <taxon>Bacilli</taxon>
        <taxon>Lactobacillales</taxon>
        <taxon>Lactobacillaceae</taxon>
        <taxon>Lactiplantibacillus</taxon>
    </lineage>
</organism>
<proteinExistence type="predicted"/>
<dbReference type="InterPro" id="IPR017871">
    <property type="entry name" value="ABC_transporter-like_CS"/>
</dbReference>
<dbReference type="Gene3D" id="3.40.50.300">
    <property type="entry name" value="P-loop containing nucleotide triphosphate hydrolases"/>
    <property type="match status" value="3"/>
</dbReference>
<dbReference type="RefSeq" id="WP_137642912.1">
    <property type="nucleotide sequence ID" value="NZ_BJEA01000012.1"/>
</dbReference>
<gene>
    <name evidence="6" type="ORF">ACFFLI_07405</name>
</gene>
<dbReference type="InterPro" id="IPR003593">
    <property type="entry name" value="AAA+_ATPase"/>
</dbReference>
<evidence type="ECO:0000256" key="4">
    <source>
        <dbReference type="SAM" id="MobiDB-lite"/>
    </source>
</evidence>
<evidence type="ECO:0000256" key="1">
    <source>
        <dbReference type="ARBA" id="ARBA00022737"/>
    </source>
</evidence>
<feature type="region of interest" description="Disordered" evidence="4">
    <location>
        <begin position="199"/>
        <end position="221"/>
    </location>
</feature>
<evidence type="ECO:0000313" key="7">
    <source>
        <dbReference type="Proteomes" id="UP001589691"/>
    </source>
</evidence>
<dbReference type="EMBL" id="JBHLZY010000018">
    <property type="protein sequence ID" value="MFB9769690.1"/>
    <property type="molecule type" value="Genomic_DNA"/>
</dbReference>
<keyword evidence="3 6" id="KW-0067">ATP-binding</keyword>
<dbReference type="SUPFAM" id="SSF52540">
    <property type="entry name" value="P-loop containing nucleoside triphosphate hydrolases"/>
    <property type="match status" value="2"/>
</dbReference>
<dbReference type="CDD" id="cd03221">
    <property type="entry name" value="ABCF_EF-3"/>
    <property type="match status" value="2"/>
</dbReference>
<dbReference type="GO" id="GO:0005524">
    <property type="term" value="F:ATP binding"/>
    <property type="evidence" value="ECO:0007669"/>
    <property type="project" value="UniProtKB-KW"/>
</dbReference>
<keyword evidence="2" id="KW-0547">Nucleotide-binding</keyword>
<dbReference type="SMART" id="SM00382">
    <property type="entry name" value="AAA"/>
    <property type="match status" value="2"/>
</dbReference>
<protein>
    <submittedName>
        <fullName evidence="6">ABC-F family ATP-binding cassette domain-containing protein</fullName>
    </submittedName>
</protein>